<organism evidence="1 2">
    <name type="scientific">Cymbomonas tetramitiformis</name>
    <dbReference type="NCBI Taxonomy" id="36881"/>
    <lineage>
        <taxon>Eukaryota</taxon>
        <taxon>Viridiplantae</taxon>
        <taxon>Chlorophyta</taxon>
        <taxon>Pyramimonadophyceae</taxon>
        <taxon>Pyramimonadales</taxon>
        <taxon>Pyramimonadaceae</taxon>
        <taxon>Cymbomonas</taxon>
    </lineage>
</organism>
<reference evidence="1 2" key="1">
    <citation type="journal article" date="2015" name="Genome Biol. Evol.">
        <title>Comparative Genomics of a Bacterivorous Green Alga Reveals Evolutionary Causalities and Consequences of Phago-Mixotrophic Mode of Nutrition.</title>
        <authorList>
            <person name="Burns J.A."/>
            <person name="Paasch A."/>
            <person name="Narechania A."/>
            <person name="Kim E."/>
        </authorList>
    </citation>
    <scope>NUCLEOTIDE SEQUENCE [LARGE SCALE GENOMIC DNA]</scope>
    <source>
        <strain evidence="1 2">PLY_AMNH</strain>
    </source>
</reference>
<name>A0AAE0LHG0_9CHLO</name>
<evidence type="ECO:0000313" key="2">
    <source>
        <dbReference type="Proteomes" id="UP001190700"/>
    </source>
</evidence>
<dbReference type="EMBL" id="LGRX02002090">
    <property type="protein sequence ID" value="KAK3284915.1"/>
    <property type="molecule type" value="Genomic_DNA"/>
</dbReference>
<evidence type="ECO:0000313" key="1">
    <source>
        <dbReference type="EMBL" id="KAK3284915.1"/>
    </source>
</evidence>
<keyword evidence="2" id="KW-1185">Reference proteome</keyword>
<accession>A0AAE0LHG0</accession>
<dbReference type="AlphaFoldDB" id="A0AAE0LHG0"/>
<protein>
    <submittedName>
        <fullName evidence="1">Uncharacterized protein</fullName>
    </submittedName>
</protein>
<proteinExistence type="predicted"/>
<dbReference type="Proteomes" id="UP001190700">
    <property type="component" value="Unassembled WGS sequence"/>
</dbReference>
<sequence>MKSDLYIVCVTALYGFNAIGSTTTVHDAAPDILYIVPTTPTPGGKFDTNSEYLKAFKEAVDIDDLVKHKIGTDFCYANFRLGARYVAGDVEEPKGRFWKELDQHFQRSSANFTASEFWPTGRLKRSIRFQIEDVYIDDSGIVDEMWINVSSLPCRKHNARYTNG</sequence>
<gene>
    <name evidence="1" type="ORF">CYMTET_7465</name>
</gene>
<comment type="caution">
    <text evidence="1">The sequence shown here is derived from an EMBL/GenBank/DDBJ whole genome shotgun (WGS) entry which is preliminary data.</text>
</comment>